<name>A0A166L0X0_9AGAM</name>
<evidence type="ECO:0008006" key="4">
    <source>
        <dbReference type="Google" id="ProtNLM"/>
    </source>
</evidence>
<evidence type="ECO:0000256" key="1">
    <source>
        <dbReference type="SAM" id="SignalP"/>
    </source>
</evidence>
<evidence type="ECO:0000313" key="3">
    <source>
        <dbReference type="Proteomes" id="UP000076532"/>
    </source>
</evidence>
<dbReference type="Proteomes" id="UP000076532">
    <property type="component" value="Unassembled WGS sequence"/>
</dbReference>
<evidence type="ECO:0000313" key="2">
    <source>
        <dbReference type="EMBL" id="KZP22456.1"/>
    </source>
</evidence>
<dbReference type="AlphaFoldDB" id="A0A166L0X0"/>
<feature type="signal peptide" evidence="1">
    <location>
        <begin position="1"/>
        <end position="24"/>
    </location>
</feature>
<reference evidence="2 3" key="1">
    <citation type="journal article" date="2016" name="Mol. Biol. Evol.">
        <title>Comparative Genomics of Early-Diverging Mushroom-Forming Fungi Provides Insights into the Origins of Lignocellulose Decay Capabilities.</title>
        <authorList>
            <person name="Nagy L.G."/>
            <person name="Riley R."/>
            <person name="Tritt A."/>
            <person name="Adam C."/>
            <person name="Daum C."/>
            <person name="Floudas D."/>
            <person name="Sun H."/>
            <person name="Yadav J.S."/>
            <person name="Pangilinan J."/>
            <person name="Larsson K.H."/>
            <person name="Matsuura K."/>
            <person name="Barry K."/>
            <person name="Labutti K."/>
            <person name="Kuo R."/>
            <person name="Ohm R.A."/>
            <person name="Bhattacharya S.S."/>
            <person name="Shirouzu T."/>
            <person name="Yoshinaga Y."/>
            <person name="Martin F.M."/>
            <person name="Grigoriev I.V."/>
            <person name="Hibbett D.S."/>
        </authorList>
    </citation>
    <scope>NUCLEOTIDE SEQUENCE [LARGE SCALE GENOMIC DNA]</scope>
    <source>
        <strain evidence="2 3">CBS 109695</strain>
    </source>
</reference>
<gene>
    <name evidence="2" type="ORF">FIBSPDRAFT_483004</name>
</gene>
<protein>
    <recommendedName>
        <fullName evidence="4">Secreted protein</fullName>
    </recommendedName>
</protein>
<accession>A0A166L0X0</accession>
<sequence>MHSTIFCPLFSFLFQLLAVLRSGAFRRRPYWSFLEVEYTTTVLNSKPRLHFCRYLLLRLPPSLIPRHIAIIYA</sequence>
<keyword evidence="3" id="KW-1185">Reference proteome</keyword>
<dbReference type="EMBL" id="KV417539">
    <property type="protein sequence ID" value="KZP22456.1"/>
    <property type="molecule type" value="Genomic_DNA"/>
</dbReference>
<keyword evidence="1" id="KW-0732">Signal</keyword>
<proteinExistence type="predicted"/>
<feature type="chain" id="PRO_5007876567" description="Secreted protein" evidence="1">
    <location>
        <begin position="25"/>
        <end position="73"/>
    </location>
</feature>
<organism evidence="2 3">
    <name type="scientific">Athelia psychrophila</name>
    <dbReference type="NCBI Taxonomy" id="1759441"/>
    <lineage>
        <taxon>Eukaryota</taxon>
        <taxon>Fungi</taxon>
        <taxon>Dikarya</taxon>
        <taxon>Basidiomycota</taxon>
        <taxon>Agaricomycotina</taxon>
        <taxon>Agaricomycetes</taxon>
        <taxon>Agaricomycetidae</taxon>
        <taxon>Atheliales</taxon>
        <taxon>Atheliaceae</taxon>
        <taxon>Athelia</taxon>
    </lineage>
</organism>